<protein>
    <recommendedName>
        <fullName evidence="3">Protein phosphatase 1 regulatory subunit 32-like</fullName>
    </recommendedName>
</protein>
<dbReference type="Pfam" id="PF15691">
    <property type="entry name" value="PPP1R32"/>
    <property type="match status" value="1"/>
</dbReference>
<evidence type="ECO:0008006" key="3">
    <source>
        <dbReference type="Google" id="ProtNLM"/>
    </source>
</evidence>
<dbReference type="PANTHER" id="PTHR34349">
    <property type="entry name" value="PROTEIN PHOSPHATASE 1 REGULATORY SUBUNIT 32"/>
    <property type="match status" value="1"/>
</dbReference>
<reference evidence="1" key="1">
    <citation type="submission" date="2023-07" db="EMBL/GenBank/DDBJ databases">
        <title>Chromosome-level Genome Assembly of Striped Snakehead (Channa striata).</title>
        <authorList>
            <person name="Liu H."/>
        </authorList>
    </citation>
    <scope>NUCLEOTIDE SEQUENCE</scope>
    <source>
        <strain evidence="1">Gz</strain>
        <tissue evidence="1">Muscle</tissue>
    </source>
</reference>
<dbReference type="AlphaFoldDB" id="A0AA88MSS8"/>
<sequence>MAEQGRIAMPAGGARASNCQLTSKTPAYITSYRASFDERLQDSLRVNFRSYHGHPSGTGFTANLRPALYYRRSLDHIDNPQFGLLLSDSFTSQTKRHYQPHIMSDFSLPNLNNKPPQSGFHQLWTHPKPASTVEDKTEYQRYFVPHHLRPTVFQNPVIVGCKENTGFTEGTELQLNTFQDKNRTNVRLRQTPSSVMKNDFLPPSLLEGKEPIPGLCSHSSRETGFTRGAKDPLACPSSLLPSPQAKIIPITKKTIGKKEPTGSLLNTTNSQVLPHTPFDFSHFTTHYKSSFCNSANVDKLRCGYTGSGIINTKMDTGYNRREMDRFILRG</sequence>
<accession>A0AA88MSS8</accession>
<name>A0AA88MSS8_CHASR</name>
<keyword evidence="2" id="KW-1185">Reference proteome</keyword>
<dbReference type="EMBL" id="JAUPFM010000009">
    <property type="protein sequence ID" value="KAK2842358.1"/>
    <property type="molecule type" value="Genomic_DNA"/>
</dbReference>
<dbReference type="GO" id="GO:0019902">
    <property type="term" value="F:phosphatase binding"/>
    <property type="evidence" value="ECO:0007669"/>
    <property type="project" value="TreeGrafter"/>
</dbReference>
<evidence type="ECO:0000313" key="1">
    <source>
        <dbReference type="EMBL" id="KAK2842358.1"/>
    </source>
</evidence>
<dbReference type="Proteomes" id="UP001187415">
    <property type="component" value="Unassembled WGS sequence"/>
</dbReference>
<dbReference type="InterPro" id="IPR031410">
    <property type="entry name" value="SAXO4"/>
</dbReference>
<proteinExistence type="predicted"/>
<organism evidence="1 2">
    <name type="scientific">Channa striata</name>
    <name type="common">Snakehead murrel</name>
    <name type="synonym">Ophicephalus striatus</name>
    <dbReference type="NCBI Taxonomy" id="64152"/>
    <lineage>
        <taxon>Eukaryota</taxon>
        <taxon>Metazoa</taxon>
        <taxon>Chordata</taxon>
        <taxon>Craniata</taxon>
        <taxon>Vertebrata</taxon>
        <taxon>Euteleostomi</taxon>
        <taxon>Actinopterygii</taxon>
        <taxon>Neopterygii</taxon>
        <taxon>Teleostei</taxon>
        <taxon>Neoteleostei</taxon>
        <taxon>Acanthomorphata</taxon>
        <taxon>Anabantaria</taxon>
        <taxon>Anabantiformes</taxon>
        <taxon>Channoidei</taxon>
        <taxon>Channidae</taxon>
        <taxon>Channa</taxon>
    </lineage>
</organism>
<comment type="caution">
    <text evidence="1">The sequence shown here is derived from an EMBL/GenBank/DDBJ whole genome shotgun (WGS) entry which is preliminary data.</text>
</comment>
<evidence type="ECO:0000313" key="2">
    <source>
        <dbReference type="Proteomes" id="UP001187415"/>
    </source>
</evidence>
<dbReference type="PANTHER" id="PTHR34349:SF1">
    <property type="entry name" value="PROTEIN PHOSPHATASE 1 REGULATORY SUBUNIT 32"/>
    <property type="match status" value="1"/>
</dbReference>
<gene>
    <name evidence="1" type="ORF">Q5P01_012558</name>
</gene>